<dbReference type="PANTHER" id="PTHR48083">
    <property type="entry name" value="MEDIUM-CHAIN SPECIFIC ACYL-COA DEHYDROGENASE, MITOCHONDRIAL-RELATED"/>
    <property type="match status" value="1"/>
</dbReference>
<keyword evidence="4" id="KW-1185">Reference proteome</keyword>
<dbReference type="GO" id="GO:0033539">
    <property type="term" value="P:fatty acid beta-oxidation using acyl-CoA dehydrogenase"/>
    <property type="evidence" value="ECO:0007669"/>
    <property type="project" value="TreeGrafter"/>
</dbReference>
<dbReference type="PANTHER" id="PTHR48083:SF19">
    <property type="entry name" value="FLAVIN-DEPENDENT MONOOXYGENASE, OXYGENASE SUBUNIT HSAA"/>
    <property type="match status" value="1"/>
</dbReference>
<keyword evidence="1" id="KW-0560">Oxidoreductase</keyword>
<dbReference type="AlphaFoldDB" id="A0A0F5JWW5"/>
<dbReference type="SUPFAM" id="SSF47203">
    <property type="entry name" value="Acyl-CoA dehydrogenase C-terminal domain-like"/>
    <property type="match status" value="1"/>
</dbReference>
<evidence type="ECO:0000259" key="2">
    <source>
        <dbReference type="Pfam" id="PF08028"/>
    </source>
</evidence>
<organism evidence="3 4">
    <name type="scientific">Robbsia andropogonis</name>
    <dbReference type="NCBI Taxonomy" id="28092"/>
    <lineage>
        <taxon>Bacteria</taxon>
        <taxon>Pseudomonadati</taxon>
        <taxon>Pseudomonadota</taxon>
        <taxon>Betaproteobacteria</taxon>
        <taxon>Burkholderiales</taxon>
        <taxon>Burkholderiaceae</taxon>
        <taxon>Robbsia</taxon>
    </lineage>
</organism>
<dbReference type="InterPro" id="IPR037069">
    <property type="entry name" value="AcylCoA_DH/ox_N_sf"/>
</dbReference>
<dbReference type="GO" id="GO:0003995">
    <property type="term" value="F:acyl-CoA dehydrogenase activity"/>
    <property type="evidence" value="ECO:0007669"/>
    <property type="project" value="TreeGrafter"/>
</dbReference>
<dbReference type="Gene3D" id="1.10.540.10">
    <property type="entry name" value="Acyl-CoA dehydrogenase/oxidase, N-terminal domain"/>
    <property type="match status" value="1"/>
</dbReference>
<reference evidence="3 4" key="1">
    <citation type="submission" date="2015-03" db="EMBL/GenBank/DDBJ databases">
        <title>Draft Genome Sequence of Burkholderia andropogonis type strain ICMP2807, isolated from Sorghum bicolor.</title>
        <authorList>
            <person name="Lopes-Santos L."/>
            <person name="Castro D.B."/>
            <person name="Ottoboni L.M."/>
            <person name="Park D."/>
            <person name="Weirc B.S."/>
            <person name="Destefano S.A."/>
        </authorList>
    </citation>
    <scope>NUCLEOTIDE SEQUENCE [LARGE SCALE GENOMIC DNA]</scope>
    <source>
        <strain evidence="3 4">ICMP2807</strain>
    </source>
</reference>
<sequence>MVPTGSVDSPWITDTGRDIAAKVRALIPLIREQAQEGERLGSLTPDVLRAITDAGIFKMGMPIEWGGHALGARDLVEIISILGEADGSAAWAAFVGVGMKNLLALKPQVIEEVRVDTQGWAGPVIVGASVYATKVGDARKVDGAWMVKGRWAFGSGCKHAKWALLGIEYDPASGGGSGRGVVVVQREQYTILDDWHVMGLSGTASNSLEIIEEQFVPDHRFLDLAEFPLQMQLIRDRFQGAGFQQRGLAQLLTVTLTNIAIALGMARGALACFAEQAQTRKPFSLPYPTIADMASVQVAAGKSLAMIKVAAATIEGCADQLDARTAAGLDFGIEEESEFSLSLAYAGNLCEDAITLLQKTIGSSSMSLKNPIQRFARDVRVLTSHGAIRVDPQSEQNGRRILGREPFPMFGGAVPTRDNQIKKEFVNR</sequence>
<dbReference type="Gene3D" id="2.40.110.10">
    <property type="entry name" value="Butyryl-CoA Dehydrogenase, subunit A, domain 2"/>
    <property type="match status" value="1"/>
</dbReference>
<accession>A0A0F5JWW5</accession>
<dbReference type="GO" id="GO:0016712">
    <property type="term" value="F:oxidoreductase activity, acting on paired donors, with incorporation or reduction of molecular oxygen, reduced flavin or flavoprotein as one donor, and incorporation of one atom of oxygen"/>
    <property type="evidence" value="ECO:0007669"/>
    <property type="project" value="TreeGrafter"/>
</dbReference>
<dbReference type="InterPro" id="IPR050741">
    <property type="entry name" value="Acyl-CoA_dehydrogenase"/>
</dbReference>
<dbReference type="InterPro" id="IPR036250">
    <property type="entry name" value="AcylCo_DH-like_C"/>
</dbReference>
<proteinExistence type="predicted"/>
<dbReference type="Proteomes" id="UP000033618">
    <property type="component" value="Unassembled WGS sequence"/>
</dbReference>
<dbReference type="STRING" id="28092.WM40_21440"/>
<dbReference type="Pfam" id="PF08028">
    <property type="entry name" value="Acyl-CoA_dh_2"/>
    <property type="match status" value="1"/>
</dbReference>
<dbReference type="InterPro" id="IPR009100">
    <property type="entry name" value="AcylCoA_DH/oxidase_NM_dom_sf"/>
</dbReference>
<dbReference type="InterPro" id="IPR013107">
    <property type="entry name" value="Acyl-CoA_DH_C"/>
</dbReference>
<name>A0A0F5JWW5_9BURK</name>
<dbReference type="PATRIC" id="fig|28092.6.peg.5049"/>
<dbReference type="GO" id="GO:0050660">
    <property type="term" value="F:flavin adenine dinucleotide binding"/>
    <property type="evidence" value="ECO:0007669"/>
    <property type="project" value="InterPro"/>
</dbReference>
<evidence type="ECO:0000313" key="4">
    <source>
        <dbReference type="Proteomes" id="UP000033618"/>
    </source>
</evidence>
<dbReference type="Gene3D" id="1.20.140.10">
    <property type="entry name" value="Butyryl-CoA Dehydrogenase, subunit A, domain 3"/>
    <property type="match status" value="1"/>
</dbReference>
<dbReference type="PIRSF" id="PIRSF016578">
    <property type="entry name" value="HsaA"/>
    <property type="match status" value="1"/>
</dbReference>
<dbReference type="InterPro" id="IPR046373">
    <property type="entry name" value="Acyl-CoA_Oxase/DH_mid-dom_sf"/>
</dbReference>
<gene>
    <name evidence="3" type="ORF">WM40_21440</name>
</gene>
<evidence type="ECO:0000313" key="3">
    <source>
        <dbReference type="EMBL" id="KKB61752.1"/>
    </source>
</evidence>
<protein>
    <submittedName>
        <fullName evidence="3">Oxidoreductase</fullName>
    </submittedName>
</protein>
<dbReference type="EMBL" id="LAQU01000033">
    <property type="protein sequence ID" value="KKB61752.1"/>
    <property type="molecule type" value="Genomic_DNA"/>
</dbReference>
<feature type="domain" description="Acyl-CoA dehydrogenase C-terminal" evidence="2">
    <location>
        <begin position="260"/>
        <end position="388"/>
    </location>
</feature>
<comment type="caution">
    <text evidence="3">The sequence shown here is derived from an EMBL/GenBank/DDBJ whole genome shotgun (WGS) entry which is preliminary data.</text>
</comment>
<evidence type="ECO:0000256" key="1">
    <source>
        <dbReference type="ARBA" id="ARBA00023002"/>
    </source>
</evidence>
<dbReference type="SUPFAM" id="SSF56645">
    <property type="entry name" value="Acyl-CoA dehydrogenase NM domain-like"/>
    <property type="match status" value="1"/>
</dbReference>
<dbReference type="GO" id="GO:0005737">
    <property type="term" value="C:cytoplasm"/>
    <property type="evidence" value="ECO:0007669"/>
    <property type="project" value="TreeGrafter"/>
</dbReference>